<accession>A0A0D0BV46</accession>
<reference evidence="2 3" key="1">
    <citation type="submission" date="2014-04" db="EMBL/GenBank/DDBJ databases">
        <authorList>
            <consortium name="DOE Joint Genome Institute"/>
            <person name="Kuo A."/>
            <person name="Ruytinx J."/>
            <person name="Rineau F."/>
            <person name="Colpaert J."/>
            <person name="Kohler A."/>
            <person name="Nagy L.G."/>
            <person name="Floudas D."/>
            <person name="Copeland A."/>
            <person name="Barry K.W."/>
            <person name="Cichocki N."/>
            <person name="Veneault-Fourrey C."/>
            <person name="LaButti K."/>
            <person name="Lindquist E.A."/>
            <person name="Lipzen A."/>
            <person name="Lundell T."/>
            <person name="Morin E."/>
            <person name="Murat C."/>
            <person name="Sun H."/>
            <person name="Tunlid A."/>
            <person name="Henrissat B."/>
            <person name="Grigoriev I.V."/>
            <person name="Hibbett D.S."/>
            <person name="Martin F."/>
            <person name="Nordberg H.P."/>
            <person name="Cantor M.N."/>
            <person name="Hua S.X."/>
        </authorList>
    </citation>
    <scope>NUCLEOTIDE SEQUENCE [LARGE SCALE GENOMIC DNA]</scope>
    <source>
        <strain evidence="2 3">UH-Slu-Lm8-n1</strain>
    </source>
</reference>
<dbReference type="InParanoid" id="A0A0D0BV46"/>
<sequence length="307" mass="34805">VRRLQLENQALKIDNRSLGEKNKTLSSNQRRRSSAQVPDELKVFDVELSTFSRKYGIVAEMFPPEHRILKLPVPNPPPAIISRSRYASKSAEELGLVTELYSLLPDHLHRFVPTSHFQSLVQQQLQGGRSSEIGKLRVMAGQIFSLDPSYFDIGFTNRDTIPEIQKMLGTTGPGSRSTLSKFPPVLFTRQERDPTMSTVFGNWEPLAKAIRIIMFGKNSLDIAGWPRAKCNARKWGITSCTPGLLAWGWVALIFILSPDTSFTKDGVGAKSRLPYAAMFTAYKQLWVTLWEEPHILSIRRQIDRHVW</sequence>
<evidence type="ECO:0000313" key="3">
    <source>
        <dbReference type="Proteomes" id="UP000054485"/>
    </source>
</evidence>
<feature type="non-terminal residue" evidence="2">
    <location>
        <position position="1"/>
    </location>
</feature>
<dbReference type="Pfam" id="PF20414">
    <property type="entry name" value="DUF6698"/>
    <property type="match status" value="1"/>
</dbReference>
<dbReference type="EMBL" id="KN835153">
    <property type="protein sequence ID" value="KIK46878.1"/>
    <property type="molecule type" value="Genomic_DNA"/>
</dbReference>
<dbReference type="STRING" id="930992.A0A0D0BV46"/>
<name>A0A0D0BV46_9AGAM</name>
<keyword evidence="3" id="KW-1185">Reference proteome</keyword>
<feature type="region of interest" description="Disordered" evidence="1">
    <location>
        <begin position="17"/>
        <end position="36"/>
    </location>
</feature>
<evidence type="ECO:0000256" key="1">
    <source>
        <dbReference type="SAM" id="MobiDB-lite"/>
    </source>
</evidence>
<evidence type="ECO:0000313" key="2">
    <source>
        <dbReference type="EMBL" id="KIK46878.1"/>
    </source>
</evidence>
<feature type="non-terminal residue" evidence="2">
    <location>
        <position position="307"/>
    </location>
</feature>
<dbReference type="OrthoDB" id="3231188at2759"/>
<organism evidence="2 3">
    <name type="scientific">Suillus luteus UH-Slu-Lm8-n1</name>
    <dbReference type="NCBI Taxonomy" id="930992"/>
    <lineage>
        <taxon>Eukaryota</taxon>
        <taxon>Fungi</taxon>
        <taxon>Dikarya</taxon>
        <taxon>Basidiomycota</taxon>
        <taxon>Agaricomycotina</taxon>
        <taxon>Agaricomycetes</taxon>
        <taxon>Agaricomycetidae</taxon>
        <taxon>Boletales</taxon>
        <taxon>Suillineae</taxon>
        <taxon>Suillaceae</taxon>
        <taxon>Suillus</taxon>
    </lineage>
</organism>
<dbReference type="AlphaFoldDB" id="A0A0D0BV46"/>
<reference evidence="3" key="2">
    <citation type="submission" date="2015-01" db="EMBL/GenBank/DDBJ databases">
        <title>Evolutionary Origins and Diversification of the Mycorrhizal Mutualists.</title>
        <authorList>
            <consortium name="DOE Joint Genome Institute"/>
            <consortium name="Mycorrhizal Genomics Consortium"/>
            <person name="Kohler A."/>
            <person name="Kuo A."/>
            <person name="Nagy L.G."/>
            <person name="Floudas D."/>
            <person name="Copeland A."/>
            <person name="Barry K.W."/>
            <person name="Cichocki N."/>
            <person name="Veneault-Fourrey C."/>
            <person name="LaButti K."/>
            <person name="Lindquist E.A."/>
            <person name="Lipzen A."/>
            <person name="Lundell T."/>
            <person name="Morin E."/>
            <person name="Murat C."/>
            <person name="Riley R."/>
            <person name="Ohm R."/>
            <person name="Sun H."/>
            <person name="Tunlid A."/>
            <person name="Henrissat B."/>
            <person name="Grigoriev I.V."/>
            <person name="Hibbett D.S."/>
            <person name="Martin F."/>
        </authorList>
    </citation>
    <scope>NUCLEOTIDE SEQUENCE [LARGE SCALE GENOMIC DNA]</scope>
    <source>
        <strain evidence="3">UH-Slu-Lm8-n1</strain>
    </source>
</reference>
<dbReference type="InterPro" id="IPR046521">
    <property type="entry name" value="DUF6698"/>
</dbReference>
<dbReference type="Proteomes" id="UP000054485">
    <property type="component" value="Unassembled WGS sequence"/>
</dbReference>
<protein>
    <submittedName>
        <fullName evidence="2">Uncharacterized protein</fullName>
    </submittedName>
</protein>
<gene>
    <name evidence="2" type="ORF">CY34DRAFT_27965</name>
</gene>
<dbReference type="HOGENOM" id="CLU_046463_0_0_1"/>
<proteinExistence type="predicted"/>